<dbReference type="InterPro" id="IPR029058">
    <property type="entry name" value="AB_hydrolase_fold"/>
</dbReference>
<dbReference type="AlphaFoldDB" id="A0A4P7SJ47"/>
<evidence type="ECO:0000313" key="8">
    <source>
        <dbReference type="Proteomes" id="UP000296469"/>
    </source>
</evidence>
<dbReference type="KEGG" id="celz:E5225_03300"/>
<reference evidence="7 8" key="1">
    <citation type="submission" date="2019-04" db="EMBL/GenBank/DDBJ databases">
        <title>Isolation and identification of Cellulomonas shaoxiangyii sp. Nov. isolated from feces of the Tibetan antelopes (Pantholops hodgsonii) in the Qinghai-Tibet plateau of China.</title>
        <authorList>
            <person name="Tian Z."/>
        </authorList>
    </citation>
    <scope>NUCLEOTIDE SEQUENCE [LARGE SCALE GENOMIC DNA]</scope>
    <source>
        <strain evidence="7 8">Z28</strain>
    </source>
</reference>
<dbReference type="Pfam" id="PF06441">
    <property type="entry name" value="EHN"/>
    <property type="match status" value="1"/>
</dbReference>
<dbReference type="PANTHER" id="PTHR21661:SF35">
    <property type="entry name" value="EPOXIDE HYDROLASE"/>
    <property type="match status" value="1"/>
</dbReference>
<feature type="domain" description="Epoxide hydrolase N-terminal" evidence="6">
    <location>
        <begin position="64"/>
        <end position="168"/>
    </location>
</feature>
<dbReference type="Gene3D" id="3.40.50.1820">
    <property type="entry name" value="alpha/beta hydrolase"/>
    <property type="match status" value="1"/>
</dbReference>
<evidence type="ECO:0000313" key="7">
    <source>
        <dbReference type="EMBL" id="QCB92724.1"/>
    </source>
</evidence>
<dbReference type="OrthoDB" id="27092at2"/>
<dbReference type="InterPro" id="IPR010497">
    <property type="entry name" value="Epoxide_hydro_N"/>
</dbReference>
<keyword evidence="3 7" id="KW-0378">Hydrolase</keyword>
<evidence type="ECO:0000256" key="5">
    <source>
        <dbReference type="SAM" id="MobiDB-lite"/>
    </source>
</evidence>
<dbReference type="InterPro" id="IPR016292">
    <property type="entry name" value="Epoxide_hydrolase"/>
</dbReference>
<accession>A0A4P7SJ47</accession>
<dbReference type="PIRSF" id="PIRSF001112">
    <property type="entry name" value="Epoxide_hydrolase"/>
    <property type="match status" value="1"/>
</dbReference>
<dbReference type="PRINTS" id="PR00412">
    <property type="entry name" value="EPOXHYDRLASE"/>
</dbReference>
<dbReference type="SUPFAM" id="SSF53474">
    <property type="entry name" value="alpha/beta-Hydrolases"/>
    <property type="match status" value="1"/>
</dbReference>
<sequence>MSAPSPCAGGRCRPPHVTTGAATRHRERRAPAARPRTPSARRRGPRSSDSTWTTGPGGAVDEVEDVRVEVPQGDLDDLHERLDRTRWPDREPVGGWSQGVPLDVVRAWCRSWRHEHDWRATEQRLNRVPQVVTEVDGVRVHALHARSARPDATPLVLTHGWPGSFLEFEECLPLLTHPPAGDPAFHVVVPSVPGYGFSARPTTTGWDVHRIARAWCALMTRLGYPRFLAAGSDWGTSISTSIALQHPERLVGLHLVPPLAAPDRGASPRTDAERRALADLDERTATGSAYSEVHRTRPQTLGYGLCDSPAALAAWVGEKLWLWSDRTAGGLRLDQVLDDLSLYWLTATGASSARLYWESIGEVSAWFTSGTGEAVDVPTGCSVFPAEVPRPSRRWAERRFTRIVHWGEPPRGGHFAAWEQPALFAAELRATRRAIG</sequence>
<feature type="active site" description="Proton acceptor" evidence="4">
    <location>
        <position position="414"/>
    </location>
</feature>
<name>A0A4P7SJ47_9CELL</name>
<dbReference type="InterPro" id="IPR000639">
    <property type="entry name" value="Epox_hydrolase-like"/>
</dbReference>
<dbReference type="GO" id="GO:0097176">
    <property type="term" value="P:epoxide metabolic process"/>
    <property type="evidence" value="ECO:0007669"/>
    <property type="project" value="TreeGrafter"/>
</dbReference>
<evidence type="ECO:0000256" key="1">
    <source>
        <dbReference type="ARBA" id="ARBA00010088"/>
    </source>
</evidence>
<keyword evidence="2" id="KW-0058">Aromatic hydrocarbons catabolism</keyword>
<gene>
    <name evidence="7" type="ORF">E5225_03300</name>
</gene>
<feature type="active site" description="Proton donor" evidence="4">
    <location>
        <position position="356"/>
    </location>
</feature>
<evidence type="ECO:0000256" key="2">
    <source>
        <dbReference type="ARBA" id="ARBA00022797"/>
    </source>
</evidence>
<organism evidence="7 8">
    <name type="scientific">Cellulomonas shaoxiangyii</name>
    <dbReference type="NCBI Taxonomy" id="2566013"/>
    <lineage>
        <taxon>Bacteria</taxon>
        <taxon>Bacillati</taxon>
        <taxon>Actinomycetota</taxon>
        <taxon>Actinomycetes</taxon>
        <taxon>Micrococcales</taxon>
        <taxon>Cellulomonadaceae</taxon>
        <taxon>Cellulomonas</taxon>
    </lineage>
</organism>
<feature type="region of interest" description="Disordered" evidence="5">
    <location>
        <begin position="1"/>
        <end position="66"/>
    </location>
</feature>
<evidence type="ECO:0000259" key="6">
    <source>
        <dbReference type="Pfam" id="PF06441"/>
    </source>
</evidence>
<dbReference type="PANTHER" id="PTHR21661">
    <property type="entry name" value="EPOXIDE HYDROLASE 1-RELATED"/>
    <property type="match status" value="1"/>
</dbReference>
<protein>
    <submittedName>
        <fullName evidence="7">Epoxide hydrolase</fullName>
    </submittedName>
</protein>
<evidence type="ECO:0000256" key="4">
    <source>
        <dbReference type="PIRSR" id="PIRSR001112-1"/>
    </source>
</evidence>
<feature type="active site" description="Nucleophile" evidence="4">
    <location>
        <position position="233"/>
    </location>
</feature>
<evidence type="ECO:0000256" key="3">
    <source>
        <dbReference type="ARBA" id="ARBA00022801"/>
    </source>
</evidence>
<dbReference type="GO" id="GO:0004301">
    <property type="term" value="F:epoxide hydrolase activity"/>
    <property type="evidence" value="ECO:0007669"/>
    <property type="project" value="TreeGrafter"/>
</dbReference>
<proteinExistence type="inferred from homology"/>
<keyword evidence="8" id="KW-1185">Reference proteome</keyword>
<dbReference type="Proteomes" id="UP000296469">
    <property type="component" value="Chromosome"/>
</dbReference>
<comment type="similarity">
    <text evidence="1">Belongs to the peptidase S33 family.</text>
</comment>
<dbReference type="EMBL" id="CP039291">
    <property type="protein sequence ID" value="QCB92724.1"/>
    <property type="molecule type" value="Genomic_DNA"/>
</dbReference>